<dbReference type="InterPro" id="IPR038763">
    <property type="entry name" value="DHH_sf"/>
</dbReference>
<evidence type="ECO:0000313" key="2">
    <source>
        <dbReference type="EMBL" id="AFO51698.1"/>
    </source>
</evidence>
<dbReference type="Gene3D" id="3.90.1640.10">
    <property type="entry name" value="inorganic pyrophosphatase (n-terminal core)"/>
    <property type="match status" value="1"/>
</dbReference>
<reference evidence="3" key="2">
    <citation type="submission" date="2012-07" db="EMBL/GenBank/DDBJ databases">
        <title>Complete genome sequence of 'Candidatus Mycoplasma haemolamae'.</title>
        <authorList>
            <person name="Guimaraes A.M.S."/>
            <person name="Toth B."/>
            <person name="Santos A.P."/>
            <person name="Nascimento N.C."/>
            <person name="Sojka J.E."/>
            <person name="Messick J.B."/>
        </authorList>
    </citation>
    <scope>NUCLEOTIDE SEQUENCE [LARGE SCALE GENOMIC DNA]</scope>
    <source>
        <strain evidence="3">Purdue</strain>
    </source>
</reference>
<sequence length="274" mass="32212">MGIVLDTPNQERIKTQKHIYCRELIVVDHHPKIDSFAHLEFINHTYSSTSEILSEIYLYLERSQGFHFEAPLCKYLYSGIITDSNHLKDHVTPSTYYVLWRLLDKGINRKEITDYIVENTLNKKLFDQTVVRNIRVTKNGLAFSIISSRVLKKYLIEDYLSAITNLESIAGIEVWVILIQDKSLRKWKCSIRSKELPIDNVAYQFKGGGHKRVASVLFKYKWEFWSLIHFLDDYLVKFGYSNSSNYGKFGRSWIFTLYDWYVKLSEKGILAKIK</sequence>
<dbReference type="PATRIC" id="fig|1212765.3.peg.142"/>
<proteinExistence type="predicted"/>
<dbReference type="AlphaFoldDB" id="I7BIP9"/>
<dbReference type="GO" id="GO:0016740">
    <property type="term" value="F:transferase activity"/>
    <property type="evidence" value="ECO:0007669"/>
    <property type="project" value="UniProtKB-KW"/>
</dbReference>
<organism evidence="2 3">
    <name type="scientific">Mycoplasma haematolamae (strain Purdue)</name>
    <dbReference type="NCBI Taxonomy" id="1212765"/>
    <lineage>
        <taxon>Bacteria</taxon>
        <taxon>Bacillati</taxon>
        <taxon>Mycoplasmatota</taxon>
        <taxon>Mollicutes</taxon>
        <taxon>Mycoplasmataceae</taxon>
        <taxon>Mycoplasma</taxon>
    </lineage>
</organism>
<name>I7BIP9_MYCHA</name>
<dbReference type="GO" id="GO:0003676">
    <property type="term" value="F:nucleic acid binding"/>
    <property type="evidence" value="ECO:0007669"/>
    <property type="project" value="InterPro"/>
</dbReference>
<dbReference type="InterPro" id="IPR003156">
    <property type="entry name" value="DHHA1_dom"/>
</dbReference>
<evidence type="ECO:0000259" key="1">
    <source>
        <dbReference type="Pfam" id="PF02272"/>
    </source>
</evidence>
<dbReference type="Gene3D" id="3.10.310.30">
    <property type="match status" value="1"/>
</dbReference>
<dbReference type="PANTHER" id="PTHR47618">
    <property type="entry name" value="BIFUNCTIONAL OLIGORIBONUCLEASE AND PAP PHOSPHATASE NRNA"/>
    <property type="match status" value="1"/>
</dbReference>
<dbReference type="HOGENOM" id="CLU_1203766_0_0_14"/>
<reference evidence="2 3" key="1">
    <citation type="journal article" date="2012" name="J. Bacteriol.">
        <title>Genome Sequence of "Candidatus Mycoplasma haemolamae" Strain Purdue, a Red Blood Cell Pathogen of Alpacas (Vicugna pacos) and Llamas (Lama glama).</title>
        <authorList>
            <person name="Guimaraes A.M."/>
            <person name="Toth B."/>
            <person name="Santos A.P."/>
            <person name="do Nascimento N.C."/>
            <person name="Kritchevsky J.E."/>
            <person name="Messick J.B."/>
        </authorList>
    </citation>
    <scope>NUCLEOTIDE SEQUENCE [LARGE SCALE GENOMIC DNA]</scope>
    <source>
        <strain evidence="2 3">Purdue</strain>
    </source>
</reference>
<dbReference type="STRING" id="1212765.MHLP_00590"/>
<accession>I7BIP9</accession>
<dbReference type="SUPFAM" id="SSF64182">
    <property type="entry name" value="DHH phosphoesterases"/>
    <property type="match status" value="1"/>
</dbReference>
<dbReference type="InterPro" id="IPR051319">
    <property type="entry name" value="Oligoribo/pAp-PDE_c-di-AMP_PDE"/>
</dbReference>
<dbReference type="EMBL" id="CP003731">
    <property type="protein sequence ID" value="AFO51698.1"/>
    <property type="molecule type" value="Genomic_DNA"/>
</dbReference>
<dbReference type="Proteomes" id="UP000006502">
    <property type="component" value="Chromosome"/>
</dbReference>
<dbReference type="KEGG" id="mhl:MHLP_00590"/>
<keyword evidence="3" id="KW-1185">Reference proteome</keyword>
<keyword evidence="2" id="KW-0808">Transferase</keyword>
<protein>
    <submittedName>
        <fullName evidence="2">tRNA-nucleotidyltransferase/poly(A) polymerase family protein</fullName>
    </submittedName>
</protein>
<dbReference type="Pfam" id="PF02272">
    <property type="entry name" value="DHHA1"/>
    <property type="match status" value="1"/>
</dbReference>
<evidence type="ECO:0000313" key="3">
    <source>
        <dbReference type="Proteomes" id="UP000006502"/>
    </source>
</evidence>
<feature type="domain" description="DHHA1" evidence="1">
    <location>
        <begin position="162"/>
        <end position="235"/>
    </location>
</feature>
<dbReference type="PANTHER" id="PTHR47618:SF1">
    <property type="entry name" value="BIFUNCTIONAL OLIGORIBONUCLEASE AND PAP PHOSPHATASE NRNA"/>
    <property type="match status" value="1"/>
</dbReference>
<gene>
    <name evidence="2" type="ordered locus">MHLP_00590</name>
</gene>